<feature type="domain" description="Tryptophan synthase beta chain-like PALP" evidence="6">
    <location>
        <begin position="103"/>
        <end position="362"/>
    </location>
</feature>
<evidence type="ECO:0000256" key="3">
    <source>
        <dbReference type="ARBA" id="ARBA00022898"/>
    </source>
</evidence>
<feature type="domain" description="Threonine synthase N-terminal" evidence="7">
    <location>
        <begin position="2"/>
        <end position="79"/>
    </location>
</feature>
<dbReference type="Pfam" id="PF00291">
    <property type="entry name" value="PALP"/>
    <property type="match status" value="1"/>
</dbReference>
<feature type="modified residue" description="N6-(pyridoxal phosphate)lysine" evidence="5">
    <location>
        <position position="113"/>
    </location>
</feature>
<evidence type="ECO:0000313" key="8">
    <source>
        <dbReference type="EMBL" id="MBE6832894.1"/>
    </source>
</evidence>
<evidence type="ECO:0000256" key="4">
    <source>
        <dbReference type="NCBIfam" id="TIGR00260"/>
    </source>
</evidence>
<dbReference type="InterPro" id="IPR029144">
    <property type="entry name" value="Thr_synth_N"/>
</dbReference>
<comment type="similarity">
    <text evidence="2">Belongs to the threonine synthase family.</text>
</comment>
<organism evidence="8 9">
    <name type="scientific">Faecalispora sporosphaeroides</name>
    <dbReference type="NCBI Taxonomy" id="1549"/>
    <lineage>
        <taxon>Bacteria</taxon>
        <taxon>Bacillati</taxon>
        <taxon>Bacillota</taxon>
        <taxon>Clostridia</taxon>
        <taxon>Eubacteriales</taxon>
        <taxon>Oscillospiraceae</taxon>
        <taxon>Faecalispora</taxon>
    </lineage>
</organism>
<dbReference type="Pfam" id="PF14821">
    <property type="entry name" value="Thr_synth_N"/>
    <property type="match status" value="1"/>
</dbReference>
<dbReference type="Pfam" id="PF24857">
    <property type="entry name" value="THR4_C"/>
    <property type="match status" value="1"/>
</dbReference>
<comment type="caution">
    <text evidence="8">The sequence shown here is derived from an EMBL/GenBank/DDBJ whole genome shotgun (WGS) entry which is preliminary data.</text>
</comment>
<keyword evidence="8" id="KW-0456">Lyase</keyword>
<sequence length="505" mass="55193">MQYKCTRNKAESLSAAQAIVQGISADGGLFVPESLPAYTADDLKVLSKGSYTERAARILADFLPEFSAEEIRECVEGAYSEQKFPGGAAPLHRIPESGEAFLELWHGPTCAFKDMALQLLPHLLTRSLKKTNCDKTAVILVATSGDTGKAALEGFRDVPDTKILVFYPDKGVSAMQQRQMNTQEGENVAVCAIEGNFDDAQTGVKRIFTNPEIRKELDENGMLFSSANSINWGRLLPQIVYYFSAYCDAAKQGMLELGQPLNVVVPTGNFGNILAAYYAKKMGLPIGKLICASNSNNVLTEFLSTGVYDRNRKFYTTISPSMDILVSSNLERLLFDLTGGDSEQVAGWMKQLNTTGRYEVGAELTAALEDLFFPGFCDDAQTQKTIREIFQKHHYLCDPHTAVAADVYEQYVKATGDETPTVIVSTASPYKFADSVLEAVAPSEKQEADDFAKIGQLSVLTGTTAPAPIAQLREKTVRFRNCCEVAQMPQVVLRMAGLEAPKAKA</sequence>
<dbReference type="Proteomes" id="UP000754750">
    <property type="component" value="Unassembled WGS sequence"/>
</dbReference>
<dbReference type="InterPro" id="IPR037158">
    <property type="entry name" value="Thr_synth_N_sf"/>
</dbReference>
<dbReference type="GO" id="GO:0004795">
    <property type="term" value="F:threonine synthase activity"/>
    <property type="evidence" value="ECO:0007669"/>
    <property type="project" value="UniProtKB-UniRule"/>
</dbReference>
<keyword evidence="3 5" id="KW-0663">Pyridoxal phosphate</keyword>
<dbReference type="Gene3D" id="3.40.50.1100">
    <property type="match status" value="2"/>
</dbReference>
<proteinExistence type="inferred from homology"/>
<dbReference type="NCBIfam" id="TIGR00260">
    <property type="entry name" value="thrC"/>
    <property type="match status" value="1"/>
</dbReference>
<reference evidence="8" key="1">
    <citation type="submission" date="2019-04" db="EMBL/GenBank/DDBJ databases">
        <title>Evolution of Biomass-Degrading Anaerobic Consortia Revealed by Metagenomics.</title>
        <authorList>
            <person name="Peng X."/>
        </authorList>
    </citation>
    <scope>NUCLEOTIDE SEQUENCE</scope>
    <source>
        <strain evidence="8">SIG551</strain>
    </source>
</reference>
<dbReference type="InterPro" id="IPR004450">
    <property type="entry name" value="Thr_synthase-like"/>
</dbReference>
<dbReference type="Gene3D" id="3.90.1380.10">
    <property type="entry name" value="Threonine synthase, N-terminal domain"/>
    <property type="match status" value="1"/>
</dbReference>
<evidence type="ECO:0000259" key="6">
    <source>
        <dbReference type="Pfam" id="PF00291"/>
    </source>
</evidence>
<dbReference type="GO" id="GO:0005737">
    <property type="term" value="C:cytoplasm"/>
    <property type="evidence" value="ECO:0007669"/>
    <property type="project" value="TreeGrafter"/>
</dbReference>
<dbReference type="EC" id="4.2.3.1" evidence="4"/>
<evidence type="ECO:0000259" key="7">
    <source>
        <dbReference type="Pfam" id="PF14821"/>
    </source>
</evidence>
<evidence type="ECO:0000256" key="2">
    <source>
        <dbReference type="ARBA" id="ARBA00005517"/>
    </source>
</evidence>
<evidence type="ECO:0000313" key="9">
    <source>
        <dbReference type="Proteomes" id="UP000754750"/>
    </source>
</evidence>
<protein>
    <recommendedName>
        <fullName evidence="4">Threonine synthase</fullName>
        <ecNumber evidence="4">4.2.3.1</ecNumber>
    </recommendedName>
</protein>
<comment type="cofactor">
    <cofactor evidence="1 5">
        <name>pyridoxal 5'-phosphate</name>
        <dbReference type="ChEBI" id="CHEBI:597326"/>
    </cofactor>
</comment>
<dbReference type="CDD" id="cd01560">
    <property type="entry name" value="Thr-synth_2"/>
    <property type="match status" value="1"/>
</dbReference>
<accession>A0A928KRJ1</accession>
<dbReference type="EMBL" id="SVNY01000002">
    <property type="protein sequence ID" value="MBE6832894.1"/>
    <property type="molecule type" value="Genomic_DNA"/>
</dbReference>
<evidence type="ECO:0000256" key="1">
    <source>
        <dbReference type="ARBA" id="ARBA00001933"/>
    </source>
</evidence>
<dbReference type="PANTHER" id="PTHR43515:SF1">
    <property type="entry name" value="THREONINE SYNTHASE-LIKE 1"/>
    <property type="match status" value="1"/>
</dbReference>
<name>A0A928KRJ1_9FIRM</name>
<dbReference type="RefSeq" id="WP_326840093.1">
    <property type="nucleotide sequence ID" value="NZ_SVNY01000002.1"/>
</dbReference>
<dbReference type="GO" id="GO:0009088">
    <property type="term" value="P:threonine biosynthetic process"/>
    <property type="evidence" value="ECO:0007669"/>
    <property type="project" value="UniProtKB-UniRule"/>
</dbReference>
<dbReference type="InterPro" id="IPR001926">
    <property type="entry name" value="TrpB-like_PALP"/>
</dbReference>
<evidence type="ECO:0000256" key="5">
    <source>
        <dbReference type="PIRSR" id="PIRSR604450-51"/>
    </source>
</evidence>
<dbReference type="AlphaFoldDB" id="A0A928KRJ1"/>
<gene>
    <name evidence="8" type="ORF">E7512_04810</name>
</gene>
<dbReference type="InterPro" id="IPR036052">
    <property type="entry name" value="TrpB-like_PALP_sf"/>
</dbReference>
<dbReference type="SUPFAM" id="SSF53686">
    <property type="entry name" value="Tryptophan synthase beta subunit-like PLP-dependent enzymes"/>
    <property type="match status" value="1"/>
</dbReference>
<dbReference type="PANTHER" id="PTHR43515">
    <property type="entry name" value="THREONINE SYNTHASE-LIKE 1"/>
    <property type="match status" value="1"/>
</dbReference>